<dbReference type="Proteomes" id="UP000322521">
    <property type="component" value="Unassembled WGS sequence"/>
</dbReference>
<accession>A0A5M9NHF9</accession>
<gene>
    <name evidence="1" type="ORF">F4W18_16865</name>
</gene>
<dbReference type="AlphaFoldDB" id="A0A5M9NHF9"/>
<name>A0A5M9NHF9_9VIBR</name>
<dbReference type="EMBL" id="VXJS01000011">
    <property type="protein sequence ID" value="KAA8670040.1"/>
    <property type="molecule type" value="Genomic_DNA"/>
</dbReference>
<evidence type="ECO:0000313" key="1">
    <source>
        <dbReference type="EMBL" id="KAA8670040.1"/>
    </source>
</evidence>
<organism evidence="1 2">
    <name type="scientific">Vibrio gigantis</name>
    <dbReference type="NCBI Taxonomy" id="296199"/>
    <lineage>
        <taxon>Bacteria</taxon>
        <taxon>Pseudomonadati</taxon>
        <taxon>Pseudomonadota</taxon>
        <taxon>Gammaproteobacteria</taxon>
        <taxon>Vibrionales</taxon>
        <taxon>Vibrionaceae</taxon>
        <taxon>Vibrio</taxon>
    </lineage>
</organism>
<keyword evidence="2" id="KW-1185">Reference proteome</keyword>
<evidence type="ECO:0000313" key="2">
    <source>
        <dbReference type="Proteomes" id="UP000322521"/>
    </source>
</evidence>
<sequence length="31" mass="3610">MIRNNALYLVDNVDILETHAVFHAMTYVFQA</sequence>
<proteinExistence type="predicted"/>
<reference evidence="1 2" key="1">
    <citation type="submission" date="2019-09" db="EMBL/GenBank/DDBJ databases">
        <title>Draft genome sequence of various Type strains from the CCUG.</title>
        <authorList>
            <person name="Pineiro-Iglesias B."/>
            <person name="Tunovic T."/>
            <person name="Unosson C."/>
            <person name="Inganas E."/>
            <person name="Ohlen M."/>
            <person name="Cardew S."/>
            <person name="Jensie-Markopoulos S."/>
            <person name="Salva-Serra F."/>
            <person name="Jaen-Luchoro D."/>
            <person name="Karlsson R."/>
            <person name="Svensson-Stadler L."/>
            <person name="Chun J."/>
            <person name="Moore E."/>
        </authorList>
    </citation>
    <scope>NUCLEOTIDE SEQUENCE [LARGE SCALE GENOMIC DNA]</scope>
    <source>
        <strain evidence="1 2">CCUG 56969T</strain>
    </source>
</reference>
<protein>
    <submittedName>
        <fullName evidence="1">Adhesin</fullName>
    </submittedName>
</protein>
<comment type="caution">
    <text evidence="1">The sequence shown here is derived from an EMBL/GenBank/DDBJ whole genome shotgun (WGS) entry which is preliminary data.</text>
</comment>